<dbReference type="Pfam" id="PF06259">
    <property type="entry name" value="Abhydrolase_8"/>
    <property type="match status" value="1"/>
</dbReference>
<dbReference type="STRING" id="281090.Lxx14370"/>
<proteinExistence type="predicted"/>
<dbReference type="InterPro" id="IPR029058">
    <property type="entry name" value="AB_hydrolase_fold"/>
</dbReference>
<evidence type="ECO:0000259" key="1">
    <source>
        <dbReference type="Pfam" id="PF06259"/>
    </source>
</evidence>
<protein>
    <recommendedName>
        <fullName evidence="1">DUF1023 domain-containing protein</fullName>
    </recommendedName>
</protein>
<organism evidence="2 3">
    <name type="scientific">Leifsonia xyli subsp. xyli (strain CTCB07)</name>
    <dbReference type="NCBI Taxonomy" id="281090"/>
    <lineage>
        <taxon>Bacteria</taxon>
        <taxon>Bacillati</taxon>
        <taxon>Actinomycetota</taxon>
        <taxon>Actinomycetes</taxon>
        <taxon>Micrococcales</taxon>
        <taxon>Microbacteriaceae</taxon>
        <taxon>Leifsonia</taxon>
    </lineage>
</organism>
<dbReference type="EMBL" id="AE016822">
    <property type="protein sequence ID" value="AAT89250.1"/>
    <property type="molecule type" value="Genomic_DNA"/>
</dbReference>
<reference evidence="2 3" key="1">
    <citation type="journal article" date="2004" name="Mol. Plant Microbe Interact.">
        <title>The genome sequence of the Gram-positive sugarcane pathogen Leifsonia xyli subsp. xyli.</title>
        <authorList>
            <person name="Monteiro-Vitorello C.B."/>
            <person name="Camargo L.E.A."/>
            <person name="Van Sluys M.A."/>
            <person name="Kitajima J.P."/>
            <person name="Truffi D."/>
            <person name="do Amaral A.M."/>
            <person name="Harakava R."/>
            <person name="de Oliveira J.C.F."/>
            <person name="Wood D."/>
            <person name="de Oliveira M.C."/>
            <person name="Miyaki C.Y."/>
            <person name="Takita M.A."/>
            <person name="da Silva A.C.R."/>
            <person name="Furlan L.R."/>
            <person name="Carraro D.M."/>
            <person name="Camarotte G."/>
            <person name="Almeida N.F. Jr."/>
            <person name="Carrer H."/>
            <person name="Coutinho L.L."/>
            <person name="El-Dorry H.A."/>
            <person name="Ferro M.I.T."/>
            <person name="Gagliardi P.R."/>
            <person name="Giglioti E."/>
            <person name="Goldman M.H.S."/>
            <person name="Goldman G.H."/>
            <person name="Kimura E.T."/>
            <person name="Ferro E.S."/>
            <person name="Kuramae E.E."/>
            <person name="Lemos E.G.M."/>
            <person name="Lemos M.V.F."/>
            <person name="Mauro S.M.Z."/>
            <person name="Machado M.A."/>
            <person name="Marino C.L."/>
            <person name="Menck C.F."/>
            <person name="Nunes L.R."/>
            <person name="Oliveira R.C."/>
            <person name="Pereira G.G."/>
            <person name="Siqueira W."/>
            <person name="de Souza A.A."/>
            <person name="Tsai S.M."/>
            <person name="Zanca A.S."/>
            <person name="Simpson A.J.G."/>
            <person name="Brumbley S.M."/>
            <person name="Setubal J.C."/>
        </authorList>
    </citation>
    <scope>NUCLEOTIDE SEQUENCE [LARGE SCALE GENOMIC DNA]</scope>
    <source>
        <strain evidence="2 3">CTCB07</strain>
    </source>
</reference>
<dbReference type="SUPFAM" id="SSF53474">
    <property type="entry name" value="alpha/beta-Hydrolases"/>
    <property type="match status" value="1"/>
</dbReference>
<feature type="domain" description="DUF1023" evidence="1">
    <location>
        <begin position="199"/>
        <end position="375"/>
    </location>
</feature>
<dbReference type="InterPro" id="IPR010427">
    <property type="entry name" value="DUF1023"/>
</dbReference>
<dbReference type="ESTHER" id="leixx-q6aee6">
    <property type="family name" value="Duf_1023"/>
</dbReference>
<dbReference type="AlphaFoldDB" id="Q6AEE6"/>
<evidence type="ECO:0000313" key="2">
    <source>
        <dbReference type="EMBL" id="AAT89250.1"/>
    </source>
</evidence>
<accession>Q6AEE6</accession>
<dbReference type="KEGG" id="lxx:Lxx14370"/>
<dbReference type="RefSeq" id="WP_011186242.1">
    <property type="nucleotide sequence ID" value="NC_006087.1"/>
</dbReference>
<dbReference type="Proteomes" id="UP000001306">
    <property type="component" value="Chromosome"/>
</dbReference>
<sequence length="451" mass="46502">MLVGFAAFSIVTSVVSGLTGAVSVPAELPDRLTAGPSVSLAASGLSPAGDVPANSASVPGAVPVAARSPLLSSIQTVDPAALPGFLSAHAAEVHRLLARPPAAADVAQLWKLLDPARRSALLQSSPHLVGNLEGIPYSVRGKANTLDLDRTIASAERRLSTERGKDGRVVLQRRLDTLGKVKAALARKDGVERTLVTLDPAGDARAAIAVGDLSTASYVSVLVPGMYMSVKEQIGSWATVAQELHDQQSAHLKGFPGGHSAPGVAVVAWIGYQTPVLMNIGSLTLAEQGADSLERTLEGIRSLRAGDQPYLCVFAHSYGSTAALLALERHTVTVDALALMGSSGSNAQSVEDLSVANGNVYVGEAPMDPIVDSAFFGSDPGAPFYGAKSMGVEGAVDPITHKTLAGSTGHNEYFMAGTESMRNLAMIGIDKGGLVIPASGLLQRTQAVPNR</sequence>
<name>Q6AEE6_LEIXX</name>
<evidence type="ECO:0000313" key="3">
    <source>
        <dbReference type="Proteomes" id="UP000001306"/>
    </source>
</evidence>
<dbReference type="HOGENOM" id="CLU_047682_0_0_11"/>
<dbReference type="eggNOG" id="COG4099">
    <property type="taxonomic scope" value="Bacteria"/>
</dbReference>
<keyword evidence="3" id="KW-1185">Reference proteome</keyword>
<gene>
    <name evidence="2" type="ordered locus">Lxx14370</name>
</gene>